<gene>
    <name evidence="1" type="ORF">RAG0_09040</name>
</gene>
<sequence length="130" mass="14070">MWVSDVFPANSSTSKSASVLHRASLTSSIVTVERNYTYIGTESSVLCECWSCVFTLRCKANGRLRSLPFGALARGPGIVVFGFCGSGTATHAAPAMSYIPLKSSGSDLVFREMERPSVIIRWTITELTLV</sequence>
<organism evidence="1 2">
    <name type="scientific">Rhynchosporium agropyri</name>
    <dbReference type="NCBI Taxonomy" id="914238"/>
    <lineage>
        <taxon>Eukaryota</taxon>
        <taxon>Fungi</taxon>
        <taxon>Dikarya</taxon>
        <taxon>Ascomycota</taxon>
        <taxon>Pezizomycotina</taxon>
        <taxon>Leotiomycetes</taxon>
        <taxon>Helotiales</taxon>
        <taxon>Ploettnerulaceae</taxon>
        <taxon>Rhynchosporium</taxon>
    </lineage>
</organism>
<dbReference type="AlphaFoldDB" id="A0A1E1KTI8"/>
<proteinExistence type="predicted"/>
<dbReference type="EMBL" id="FJUX01000051">
    <property type="protein sequence ID" value="CZT01371.1"/>
    <property type="molecule type" value="Genomic_DNA"/>
</dbReference>
<reference evidence="2" key="1">
    <citation type="submission" date="2016-03" db="EMBL/GenBank/DDBJ databases">
        <authorList>
            <person name="Guldener U."/>
        </authorList>
    </citation>
    <scope>NUCLEOTIDE SEQUENCE [LARGE SCALE GENOMIC DNA]</scope>
    <source>
        <strain evidence="2">04CH-RAC-A.6.1</strain>
    </source>
</reference>
<name>A0A1E1KTI8_9HELO</name>
<accession>A0A1E1KTI8</accession>
<evidence type="ECO:0000313" key="2">
    <source>
        <dbReference type="Proteomes" id="UP000178912"/>
    </source>
</evidence>
<protein>
    <submittedName>
        <fullName evidence="1">Uncharacterized protein</fullName>
    </submittedName>
</protein>
<keyword evidence="2" id="KW-1185">Reference proteome</keyword>
<dbReference type="Proteomes" id="UP000178912">
    <property type="component" value="Unassembled WGS sequence"/>
</dbReference>
<evidence type="ECO:0000313" key="1">
    <source>
        <dbReference type="EMBL" id="CZT01371.1"/>
    </source>
</evidence>